<sequence>MSWIYVAVALGVAGLAVLGFATARVLTEARRLSDEVRRASARIASSEQTLRLRNGAKGSRGDESGLPAAYDRR</sequence>
<dbReference type="EMBL" id="BAAATE010000012">
    <property type="protein sequence ID" value="GAA2668389.1"/>
    <property type="molecule type" value="Genomic_DNA"/>
</dbReference>
<proteinExistence type="predicted"/>
<organism evidence="2 3">
    <name type="scientific">Nonomuraea recticatena</name>
    <dbReference type="NCBI Taxonomy" id="46178"/>
    <lineage>
        <taxon>Bacteria</taxon>
        <taxon>Bacillati</taxon>
        <taxon>Actinomycetota</taxon>
        <taxon>Actinomycetes</taxon>
        <taxon>Streptosporangiales</taxon>
        <taxon>Streptosporangiaceae</taxon>
        <taxon>Nonomuraea</taxon>
    </lineage>
</organism>
<comment type="caution">
    <text evidence="2">The sequence shown here is derived from an EMBL/GenBank/DDBJ whole genome shotgun (WGS) entry which is preliminary data.</text>
</comment>
<protein>
    <submittedName>
        <fullName evidence="2">Uncharacterized protein</fullName>
    </submittedName>
</protein>
<evidence type="ECO:0000256" key="1">
    <source>
        <dbReference type="SAM" id="MobiDB-lite"/>
    </source>
</evidence>
<feature type="region of interest" description="Disordered" evidence="1">
    <location>
        <begin position="52"/>
        <end position="73"/>
    </location>
</feature>
<name>A0ABP6END2_9ACTN</name>
<evidence type="ECO:0000313" key="3">
    <source>
        <dbReference type="Proteomes" id="UP001501666"/>
    </source>
</evidence>
<accession>A0ABP6END2</accession>
<evidence type="ECO:0000313" key="2">
    <source>
        <dbReference type="EMBL" id="GAA2668389.1"/>
    </source>
</evidence>
<gene>
    <name evidence="2" type="ORF">GCM10010412_046380</name>
</gene>
<dbReference type="Proteomes" id="UP001501666">
    <property type="component" value="Unassembled WGS sequence"/>
</dbReference>
<keyword evidence="3" id="KW-1185">Reference proteome</keyword>
<reference evidence="3" key="1">
    <citation type="journal article" date="2019" name="Int. J. Syst. Evol. Microbiol.">
        <title>The Global Catalogue of Microorganisms (GCM) 10K type strain sequencing project: providing services to taxonomists for standard genome sequencing and annotation.</title>
        <authorList>
            <consortium name="The Broad Institute Genomics Platform"/>
            <consortium name="The Broad Institute Genome Sequencing Center for Infectious Disease"/>
            <person name="Wu L."/>
            <person name="Ma J."/>
        </authorList>
    </citation>
    <scope>NUCLEOTIDE SEQUENCE [LARGE SCALE GENOMIC DNA]</scope>
    <source>
        <strain evidence="3">JCM 6835</strain>
    </source>
</reference>